<protein>
    <submittedName>
        <fullName evidence="4">Uncharacterized protein</fullName>
    </submittedName>
</protein>
<evidence type="ECO:0000256" key="1">
    <source>
        <dbReference type="ARBA" id="ARBA00007637"/>
    </source>
</evidence>
<keyword evidence="2" id="KW-0520">NAD</keyword>
<dbReference type="OrthoDB" id="1713649at2759"/>
<reference evidence="4" key="1">
    <citation type="journal article" date="2020" name="bioRxiv">
        <title>Hybrid origin of Populus tomentosa Carr. identified through genome sequencing and phylogenomic analysis.</title>
        <authorList>
            <person name="An X."/>
            <person name="Gao K."/>
            <person name="Chen Z."/>
            <person name="Li J."/>
            <person name="Yang X."/>
            <person name="Yang X."/>
            <person name="Zhou J."/>
            <person name="Guo T."/>
            <person name="Zhao T."/>
            <person name="Huang S."/>
            <person name="Miao D."/>
            <person name="Khan W.U."/>
            <person name="Rao P."/>
            <person name="Ye M."/>
            <person name="Lei B."/>
            <person name="Liao W."/>
            <person name="Wang J."/>
            <person name="Ji L."/>
            <person name="Li Y."/>
            <person name="Guo B."/>
            <person name="Mustafa N.S."/>
            <person name="Li S."/>
            <person name="Yun Q."/>
            <person name="Keller S.R."/>
            <person name="Mao J."/>
            <person name="Zhang R."/>
            <person name="Strauss S.H."/>
        </authorList>
    </citation>
    <scope>NUCLEOTIDE SEQUENCE</scope>
    <source>
        <strain evidence="4">GM15</strain>
        <tissue evidence="4">Leaf</tissue>
    </source>
</reference>
<keyword evidence="5" id="KW-1185">Reference proteome</keyword>
<organism evidence="4 5">
    <name type="scientific">Populus tomentosa</name>
    <name type="common">Chinese white poplar</name>
    <dbReference type="NCBI Taxonomy" id="118781"/>
    <lineage>
        <taxon>Eukaryota</taxon>
        <taxon>Viridiplantae</taxon>
        <taxon>Streptophyta</taxon>
        <taxon>Embryophyta</taxon>
        <taxon>Tracheophyta</taxon>
        <taxon>Spermatophyta</taxon>
        <taxon>Magnoliopsida</taxon>
        <taxon>eudicotyledons</taxon>
        <taxon>Gunneridae</taxon>
        <taxon>Pentapetalae</taxon>
        <taxon>rosids</taxon>
        <taxon>fabids</taxon>
        <taxon>Malpighiales</taxon>
        <taxon>Salicaceae</taxon>
        <taxon>Saliceae</taxon>
        <taxon>Populus</taxon>
    </lineage>
</organism>
<gene>
    <name evidence="4" type="ORF">POTOM_045510</name>
</gene>
<evidence type="ECO:0000313" key="4">
    <source>
        <dbReference type="EMBL" id="KAG6750993.1"/>
    </source>
</evidence>
<dbReference type="GO" id="GO:0016853">
    <property type="term" value="F:isomerase activity"/>
    <property type="evidence" value="ECO:0007669"/>
    <property type="project" value="UniProtKB-KW"/>
</dbReference>
<dbReference type="PANTHER" id="PTHR43574">
    <property type="entry name" value="EPIMERASE-RELATED"/>
    <property type="match status" value="1"/>
</dbReference>
<comment type="similarity">
    <text evidence="1">Belongs to the NAD(P)-dependent epimerase/dehydratase family.</text>
</comment>
<dbReference type="Proteomes" id="UP000886885">
    <property type="component" value="Chromosome 13D"/>
</dbReference>
<evidence type="ECO:0000256" key="2">
    <source>
        <dbReference type="ARBA" id="ARBA00023027"/>
    </source>
</evidence>
<evidence type="ECO:0000256" key="3">
    <source>
        <dbReference type="ARBA" id="ARBA00023235"/>
    </source>
</evidence>
<comment type="caution">
    <text evidence="4">The sequence shown here is derived from an EMBL/GenBank/DDBJ whole genome shotgun (WGS) entry which is preliminary data.</text>
</comment>
<dbReference type="AlphaFoldDB" id="A0A8X7YM28"/>
<sequence>MNALGKRSDVRDGLALHALTFQALFYWQAEFCWSWYKGIHINGFLDRILARYSIFNGKAALSIEPVLPNFSKFGGSERKYNYEKRQGCLGSLDTAEKSTGSRGKKKGPAHLRVFNLENTSLVLVTDLVSILERLLKVKAKRNVMKLPRNEDVPYTHTNISYA</sequence>
<keyword evidence="3" id="KW-0413">Isomerase</keyword>
<evidence type="ECO:0000313" key="5">
    <source>
        <dbReference type="Proteomes" id="UP000886885"/>
    </source>
</evidence>
<accession>A0A8X7YM28</accession>
<name>A0A8X7YM28_POPTO</name>
<dbReference type="EMBL" id="JAAWWB010000026">
    <property type="protein sequence ID" value="KAG6750993.1"/>
    <property type="molecule type" value="Genomic_DNA"/>
</dbReference>
<proteinExistence type="inferred from homology"/>